<organism evidence="2">
    <name type="scientific">Opuntia streptacantha</name>
    <name type="common">Prickly pear cactus</name>
    <name type="synonym">Opuntia cardona</name>
    <dbReference type="NCBI Taxonomy" id="393608"/>
    <lineage>
        <taxon>Eukaryota</taxon>
        <taxon>Viridiplantae</taxon>
        <taxon>Streptophyta</taxon>
        <taxon>Embryophyta</taxon>
        <taxon>Tracheophyta</taxon>
        <taxon>Spermatophyta</taxon>
        <taxon>Magnoliopsida</taxon>
        <taxon>eudicotyledons</taxon>
        <taxon>Gunneridae</taxon>
        <taxon>Pentapetalae</taxon>
        <taxon>Caryophyllales</taxon>
        <taxon>Cactineae</taxon>
        <taxon>Cactaceae</taxon>
        <taxon>Opuntioideae</taxon>
        <taxon>Opuntia</taxon>
    </lineage>
</organism>
<dbReference type="InterPro" id="IPR003676">
    <property type="entry name" value="SAUR_fam"/>
</dbReference>
<dbReference type="GO" id="GO:0009733">
    <property type="term" value="P:response to auxin"/>
    <property type="evidence" value="ECO:0007669"/>
    <property type="project" value="InterPro"/>
</dbReference>
<proteinExistence type="inferred from homology"/>
<accession>A0A7C9CNB0</accession>
<dbReference type="PANTHER" id="PTHR35296:SF8">
    <property type="entry name" value="SMALL AUXIN-UP RNA-RELATED"/>
    <property type="match status" value="1"/>
</dbReference>
<evidence type="ECO:0008006" key="3">
    <source>
        <dbReference type="Google" id="ProtNLM"/>
    </source>
</evidence>
<dbReference type="Pfam" id="PF02519">
    <property type="entry name" value="Auxin_inducible"/>
    <property type="match status" value="1"/>
</dbReference>
<dbReference type="AlphaFoldDB" id="A0A7C9CNB0"/>
<evidence type="ECO:0000313" key="2">
    <source>
        <dbReference type="EMBL" id="MBA4620083.1"/>
    </source>
</evidence>
<name>A0A7C9CNB0_OPUST</name>
<dbReference type="EMBL" id="GISG01028563">
    <property type="protein sequence ID" value="MBA4620083.1"/>
    <property type="molecule type" value="Transcribed_RNA"/>
</dbReference>
<reference evidence="2" key="2">
    <citation type="submission" date="2020-07" db="EMBL/GenBank/DDBJ databases">
        <authorList>
            <person name="Vera ALvarez R."/>
            <person name="Arias-Moreno D.M."/>
            <person name="Jimenez-Jacinto V."/>
            <person name="Jimenez-Bremont J.F."/>
            <person name="Swaminathan K."/>
            <person name="Moose S.P."/>
            <person name="Guerrero-Gonzalez M.L."/>
            <person name="Marino-Ramirez L."/>
            <person name="Landsman D."/>
            <person name="Rodriguez-Kessler M."/>
            <person name="Delgado-Sanchez P."/>
        </authorList>
    </citation>
    <scope>NUCLEOTIDE SEQUENCE</scope>
    <source>
        <tissue evidence="2">Cladode</tissue>
    </source>
</reference>
<dbReference type="PANTHER" id="PTHR35296">
    <property type="entry name" value="EXPRESSED PROTEIN"/>
    <property type="match status" value="1"/>
</dbReference>
<sequence>MHIHHIQLHHQLKIHRHRSISLLFQQTHQSPSLSLLSLKMTKAGRLTKLRSALKKMNSFGKPRRDSIINSTAVAFDDCHVSPTTSSGLHTVYVGKSLRRYQVSSEVLHHPVIQELLIVRSDGCDDETAVIGCEVVLFEHLLWMLHNSDPQSEPLDDLVRFYAY</sequence>
<evidence type="ECO:0000256" key="1">
    <source>
        <dbReference type="ARBA" id="ARBA00006974"/>
    </source>
</evidence>
<reference evidence="2" key="1">
    <citation type="journal article" date="2013" name="J. Plant Res.">
        <title>Effect of fungi and light on seed germination of three Opuntia species from semiarid lands of central Mexico.</title>
        <authorList>
            <person name="Delgado-Sanchez P."/>
            <person name="Jimenez-Bremont J.F."/>
            <person name="Guerrero-Gonzalez Mde L."/>
            <person name="Flores J."/>
        </authorList>
    </citation>
    <scope>NUCLEOTIDE SEQUENCE</scope>
    <source>
        <tissue evidence="2">Cladode</tissue>
    </source>
</reference>
<comment type="similarity">
    <text evidence="1">Belongs to the ARG7 family.</text>
</comment>
<protein>
    <recommendedName>
        <fullName evidence="3">Small auxin-up RNA</fullName>
    </recommendedName>
</protein>